<dbReference type="Proteomes" id="UP000275408">
    <property type="component" value="Unassembled WGS sequence"/>
</dbReference>
<keyword evidence="2" id="KW-0472">Membrane</keyword>
<reference evidence="3 4" key="1">
    <citation type="journal article" date="2018" name="Sci. Rep.">
        <title>Comparative analysis of the Pocillopora damicornis genome highlights role of immune system in coral evolution.</title>
        <authorList>
            <person name="Cunning R."/>
            <person name="Bay R.A."/>
            <person name="Gillette P."/>
            <person name="Baker A.C."/>
            <person name="Traylor-Knowles N."/>
        </authorList>
    </citation>
    <scope>NUCLEOTIDE SEQUENCE [LARGE SCALE GENOMIC DNA]</scope>
    <source>
        <strain evidence="3">RSMAS</strain>
        <tissue evidence="3">Whole animal</tissue>
    </source>
</reference>
<dbReference type="EMBL" id="RCHS01000074">
    <property type="protein sequence ID" value="RMX61194.1"/>
    <property type="molecule type" value="Genomic_DNA"/>
</dbReference>
<name>A0A3M6V648_POCDA</name>
<feature type="transmembrane region" description="Helical" evidence="2">
    <location>
        <begin position="24"/>
        <end position="43"/>
    </location>
</feature>
<protein>
    <submittedName>
        <fullName evidence="3">Uncharacterized protein</fullName>
    </submittedName>
</protein>
<sequence length="74" mass="7563">MAVGFAIATSAFLAAFGKYFSKRWFFWFIAAVIATIAGMLMNAGNKRPVDTSNNGPGGPAKSSDASASGGQGKA</sequence>
<keyword evidence="2" id="KW-1133">Transmembrane helix</keyword>
<evidence type="ECO:0000256" key="2">
    <source>
        <dbReference type="SAM" id="Phobius"/>
    </source>
</evidence>
<organism evidence="3 4">
    <name type="scientific">Pocillopora damicornis</name>
    <name type="common">Cauliflower coral</name>
    <name type="synonym">Millepora damicornis</name>
    <dbReference type="NCBI Taxonomy" id="46731"/>
    <lineage>
        <taxon>Eukaryota</taxon>
        <taxon>Metazoa</taxon>
        <taxon>Cnidaria</taxon>
        <taxon>Anthozoa</taxon>
        <taxon>Hexacorallia</taxon>
        <taxon>Scleractinia</taxon>
        <taxon>Astrocoeniina</taxon>
        <taxon>Pocilloporidae</taxon>
        <taxon>Pocillopora</taxon>
    </lineage>
</organism>
<feature type="region of interest" description="Disordered" evidence="1">
    <location>
        <begin position="47"/>
        <end position="74"/>
    </location>
</feature>
<keyword evidence="4" id="KW-1185">Reference proteome</keyword>
<evidence type="ECO:0000313" key="4">
    <source>
        <dbReference type="Proteomes" id="UP000275408"/>
    </source>
</evidence>
<proteinExistence type="predicted"/>
<gene>
    <name evidence="3" type="ORF">pdam_00005672</name>
</gene>
<accession>A0A3M6V648</accession>
<dbReference type="AlphaFoldDB" id="A0A3M6V648"/>
<evidence type="ECO:0000313" key="3">
    <source>
        <dbReference type="EMBL" id="RMX61194.1"/>
    </source>
</evidence>
<evidence type="ECO:0000256" key="1">
    <source>
        <dbReference type="SAM" id="MobiDB-lite"/>
    </source>
</evidence>
<comment type="caution">
    <text evidence="3">The sequence shown here is derived from an EMBL/GenBank/DDBJ whole genome shotgun (WGS) entry which is preliminary data.</text>
</comment>
<keyword evidence="2" id="KW-0812">Transmembrane</keyword>